<dbReference type="Proteomes" id="UP000887013">
    <property type="component" value="Unassembled WGS sequence"/>
</dbReference>
<evidence type="ECO:0000313" key="1">
    <source>
        <dbReference type="EMBL" id="GFT34820.1"/>
    </source>
</evidence>
<proteinExistence type="predicted"/>
<protein>
    <submittedName>
        <fullName evidence="1">Uncharacterized protein</fullName>
    </submittedName>
</protein>
<comment type="caution">
    <text evidence="1">The sequence shown here is derived from an EMBL/GenBank/DDBJ whole genome shotgun (WGS) entry which is preliminary data.</text>
</comment>
<gene>
    <name evidence="1" type="ORF">NPIL_665541</name>
</gene>
<sequence length="96" mass="10420">MVSGVSFGMFFYAAGLLSRWRFEDVKEACVSTLPFPALGYVKPVCAAGMRPTPGEALECAVERSDDFISSGSADLLPLLGTALFLLPRFYCLTFLL</sequence>
<name>A0A8X6NTT7_NEPPI</name>
<dbReference type="EMBL" id="BMAW01108592">
    <property type="protein sequence ID" value="GFT34820.1"/>
    <property type="molecule type" value="Genomic_DNA"/>
</dbReference>
<keyword evidence="2" id="KW-1185">Reference proteome</keyword>
<dbReference type="AlphaFoldDB" id="A0A8X6NTT7"/>
<reference evidence="1" key="1">
    <citation type="submission" date="2020-08" db="EMBL/GenBank/DDBJ databases">
        <title>Multicomponent nature underlies the extraordinary mechanical properties of spider dragline silk.</title>
        <authorList>
            <person name="Kono N."/>
            <person name="Nakamura H."/>
            <person name="Mori M."/>
            <person name="Yoshida Y."/>
            <person name="Ohtoshi R."/>
            <person name="Malay A.D."/>
            <person name="Moran D.A.P."/>
            <person name="Tomita M."/>
            <person name="Numata K."/>
            <person name="Arakawa K."/>
        </authorList>
    </citation>
    <scope>NUCLEOTIDE SEQUENCE</scope>
</reference>
<evidence type="ECO:0000313" key="2">
    <source>
        <dbReference type="Proteomes" id="UP000887013"/>
    </source>
</evidence>
<accession>A0A8X6NTT7</accession>
<organism evidence="1 2">
    <name type="scientific">Nephila pilipes</name>
    <name type="common">Giant wood spider</name>
    <name type="synonym">Nephila maculata</name>
    <dbReference type="NCBI Taxonomy" id="299642"/>
    <lineage>
        <taxon>Eukaryota</taxon>
        <taxon>Metazoa</taxon>
        <taxon>Ecdysozoa</taxon>
        <taxon>Arthropoda</taxon>
        <taxon>Chelicerata</taxon>
        <taxon>Arachnida</taxon>
        <taxon>Araneae</taxon>
        <taxon>Araneomorphae</taxon>
        <taxon>Entelegynae</taxon>
        <taxon>Araneoidea</taxon>
        <taxon>Nephilidae</taxon>
        <taxon>Nephila</taxon>
    </lineage>
</organism>